<dbReference type="Proteomes" id="UP001152561">
    <property type="component" value="Unassembled WGS sequence"/>
</dbReference>
<protein>
    <submittedName>
        <fullName evidence="1">Uncharacterized protein</fullName>
    </submittedName>
</protein>
<keyword evidence="2" id="KW-1185">Reference proteome</keyword>
<organism evidence="1 2">
    <name type="scientific">Anisodus acutangulus</name>
    <dbReference type="NCBI Taxonomy" id="402998"/>
    <lineage>
        <taxon>Eukaryota</taxon>
        <taxon>Viridiplantae</taxon>
        <taxon>Streptophyta</taxon>
        <taxon>Embryophyta</taxon>
        <taxon>Tracheophyta</taxon>
        <taxon>Spermatophyta</taxon>
        <taxon>Magnoliopsida</taxon>
        <taxon>eudicotyledons</taxon>
        <taxon>Gunneridae</taxon>
        <taxon>Pentapetalae</taxon>
        <taxon>asterids</taxon>
        <taxon>lamiids</taxon>
        <taxon>Solanales</taxon>
        <taxon>Solanaceae</taxon>
        <taxon>Solanoideae</taxon>
        <taxon>Hyoscyameae</taxon>
        <taxon>Anisodus</taxon>
    </lineage>
</organism>
<evidence type="ECO:0000313" key="2">
    <source>
        <dbReference type="Proteomes" id="UP001152561"/>
    </source>
</evidence>
<sequence length="67" mass="7261">MDNSVAMGQEWHQYVGSAICRKESVNREFVVCVFLEMTSSGNDVLPISSNAAMQDFCSIDTSGGPGR</sequence>
<dbReference type="EMBL" id="JAJAGQ010000014">
    <property type="protein sequence ID" value="KAJ8543755.1"/>
    <property type="molecule type" value="Genomic_DNA"/>
</dbReference>
<gene>
    <name evidence="1" type="ORF">K7X08_025373</name>
</gene>
<evidence type="ECO:0000313" key="1">
    <source>
        <dbReference type="EMBL" id="KAJ8543755.1"/>
    </source>
</evidence>
<proteinExistence type="predicted"/>
<accession>A0A9Q1R8Z4</accession>
<name>A0A9Q1R8Z4_9SOLA</name>
<comment type="caution">
    <text evidence="1">The sequence shown here is derived from an EMBL/GenBank/DDBJ whole genome shotgun (WGS) entry which is preliminary data.</text>
</comment>
<reference evidence="2" key="1">
    <citation type="journal article" date="2023" name="Proc. Natl. Acad. Sci. U.S.A.">
        <title>Genomic and structural basis for evolution of tropane alkaloid biosynthesis.</title>
        <authorList>
            <person name="Wanga Y.-J."/>
            <person name="Taina T."/>
            <person name="Yua J.-Y."/>
            <person name="Lia J."/>
            <person name="Xua B."/>
            <person name="Chenc J."/>
            <person name="D'Auriad J.C."/>
            <person name="Huanga J.-P."/>
            <person name="Huanga S.-X."/>
        </authorList>
    </citation>
    <scope>NUCLEOTIDE SEQUENCE [LARGE SCALE GENOMIC DNA]</scope>
    <source>
        <strain evidence="2">cv. KIB-2019</strain>
    </source>
</reference>
<dbReference type="AlphaFoldDB" id="A0A9Q1R8Z4"/>